<evidence type="ECO:0000313" key="2">
    <source>
        <dbReference type="EMBL" id="AFH40217.1"/>
    </source>
</evidence>
<sequence>MRKALLALLGLLAACNLQDLPGSGDAEGFQLLNADELRMTIRYPDGAPFEGRLWVLEAEAPVVGGRVYLPLRTQVPREPDLHDLLCLGGGAFYVDLSPSAPTPRGGLHRADGGRARLLLYPKALPYPSPDHLWYLVHVGEAVVRKGLQECAHLPRAAQYDLELSPGWNLVYLEPEDPGIHRAWVYGRKEAHWKVWAR</sequence>
<dbReference type="Proteomes" id="UP000007388">
    <property type="component" value="Plasmid pTTJL1802"/>
</dbReference>
<dbReference type="HOGENOM" id="CLU_1383623_0_0_0"/>
<gene>
    <name evidence="2" type="ORF">TtJL18_2391</name>
</gene>
<protein>
    <recommendedName>
        <fullName evidence="4">Lipoprotein</fullName>
    </recommendedName>
</protein>
<keyword evidence="1" id="KW-0732">Signal</keyword>
<evidence type="ECO:0008006" key="4">
    <source>
        <dbReference type="Google" id="ProtNLM"/>
    </source>
</evidence>
<geneLocation type="plasmid" evidence="2 3">
    <name>pTTJL1802</name>
</geneLocation>
<dbReference type="PATRIC" id="fig|798128.4.peg.2330"/>
<feature type="signal peptide" evidence="1">
    <location>
        <begin position="1"/>
        <end position="19"/>
    </location>
</feature>
<dbReference type="AlphaFoldDB" id="H9ZV57"/>
<organism evidence="2 3">
    <name type="scientific">Thermus thermophilus JL-18</name>
    <dbReference type="NCBI Taxonomy" id="798128"/>
    <lineage>
        <taxon>Bacteria</taxon>
        <taxon>Thermotogati</taxon>
        <taxon>Deinococcota</taxon>
        <taxon>Deinococci</taxon>
        <taxon>Thermales</taxon>
        <taxon>Thermaceae</taxon>
        <taxon>Thermus</taxon>
    </lineage>
</organism>
<dbReference type="EMBL" id="CP003254">
    <property type="protein sequence ID" value="AFH40217.1"/>
    <property type="molecule type" value="Genomic_DNA"/>
</dbReference>
<dbReference type="KEGG" id="ttl:TtJL18_2391"/>
<dbReference type="PROSITE" id="PS51257">
    <property type="entry name" value="PROKAR_LIPOPROTEIN"/>
    <property type="match status" value="1"/>
</dbReference>
<evidence type="ECO:0000313" key="3">
    <source>
        <dbReference type="Proteomes" id="UP000007388"/>
    </source>
</evidence>
<name>H9ZV57_THETH</name>
<evidence type="ECO:0000256" key="1">
    <source>
        <dbReference type="SAM" id="SignalP"/>
    </source>
</evidence>
<proteinExistence type="predicted"/>
<accession>H9ZV57</accession>
<keyword evidence="2" id="KW-0614">Plasmid</keyword>
<feature type="chain" id="PRO_5003623982" description="Lipoprotein" evidence="1">
    <location>
        <begin position="20"/>
        <end position="197"/>
    </location>
</feature>
<reference evidence="2 3" key="1">
    <citation type="journal article" date="2013" name="Genome Announc.">
        <title>Whole Genome Sequencing of Thermus oshimai JL-2 and Thermus thermophilus JL-18, Incomplete Denitrifiers from the United States Great Basin.</title>
        <authorList>
            <person name="Murugapiran S.K."/>
            <person name="Huntemann M."/>
            <person name="Wei C.L."/>
            <person name="Han J."/>
            <person name="Detter J.C."/>
            <person name="Han C.S."/>
            <person name="Erkkila T.H."/>
            <person name="Teshima H."/>
            <person name="Chen A."/>
            <person name="Kyrpides N."/>
            <person name="Mavrommatis K."/>
            <person name="Markowitz V."/>
            <person name="Szeto E."/>
            <person name="Ivanova N."/>
            <person name="Pagani I."/>
            <person name="Lam J."/>
            <person name="McDonald A.I."/>
            <person name="Dodsworth J.A."/>
            <person name="Pati A."/>
            <person name="Goodwin L."/>
            <person name="Peters L."/>
            <person name="Pitluck S."/>
            <person name="Woyke T."/>
            <person name="Hedlund B.P."/>
        </authorList>
    </citation>
    <scope>NUCLEOTIDE SEQUENCE [LARGE SCALE GENOMIC DNA]</scope>
    <source>
        <strain evidence="2 3">JL-18</strain>
        <plasmid evidence="2 3">pTTJL1802</plasmid>
    </source>
</reference>
<dbReference type="RefSeq" id="WP_014632242.1">
    <property type="nucleotide sequence ID" value="NC_017590.1"/>
</dbReference>